<sequence length="89" mass="9958">MTQLQHLKGLGPKSQAMLAKVGIVSVEQFMAADPFQIYAQLHATIPNLSLNMLYAMLGAQENIHWQVIKAERKTEILMRLDDLGLAPKK</sequence>
<organism evidence="2 3">
    <name type="scientific">Deefgea chitinilytica</name>
    <dbReference type="NCBI Taxonomy" id="570276"/>
    <lineage>
        <taxon>Bacteria</taxon>
        <taxon>Pseudomonadati</taxon>
        <taxon>Pseudomonadota</taxon>
        <taxon>Betaproteobacteria</taxon>
        <taxon>Neisseriales</taxon>
        <taxon>Chitinibacteraceae</taxon>
        <taxon>Deefgea</taxon>
    </lineage>
</organism>
<reference evidence="2 3" key="1">
    <citation type="submission" date="2019-11" db="EMBL/GenBank/DDBJ databases">
        <title>Novel Deefgea species.</title>
        <authorList>
            <person name="Han J.-H."/>
        </authorList>
    </citation>
    <scope>NUCLEOTIDE SEQUENCE [LARGE SCALE GENOMIC DNA]</scope>
    <source>
        <strain evidence="2 3">LMG 24817</strain>
    </source>
</reference>
<protein>
    <submittedName>
        <fullName evidence="2">Transcriptional regulator</fullName>
    </submittedName>
</protein>
<evidence type="ECO:0000313" key="3">
    <source>
        <dbReference type="Proteomes" id="UP001195660"/>
    </source>
</evidence>
<dbReference type="Proteomes" id="UP001195660">
    <property type="component" value="Unassembled WGS sequence"/>
</dbReference>
<dbReference type="Pfam" id="PF04994">
    <property type="entry name" value="TfoX_C"/>
    <property type="match status" value="1"/>
</dbReference>
<accession>A0ABS2C9K4</accession>
<dbReference type="InterPro" id="IPR007077">
    <property type="entry name" value="TfoX_C"/>
</dbReference>
<dbReference type="PANTHER" id="PTHR36121">
    <property type="entry name" value="PROTEIN SXY"/>
    <property type="match status" value="1"/>
</dbReference>
<keyword evidence="3" id="KW-1185">Reference proteome</keyword>
<gene>
    <name evidence="2" type="ORF">GM173_01100</name>
</gene>
<feature type="domain" description="TfoX C-terminal" evidence="1">
    <location>
        <begin position="2"/>
        <end position="78"/>
    </location>
</feature>
<dbReference type="Gene3D" id="1.10.150.20">
    <property type="entry name" value="5' to 3' exonuclease, C-terminal subdomain"/>
    <property type="match status" value="1"/>
</dbReference>
<dbReference type="PANTHER" id="PTHR36121:SF1">
    <property type="entry name" value="PROTEIN SXY"/>
    <property type="match status" value="1"/>
</dbReference>
<proteinExistence type="predicted"/>
<dbReference type="InterPro" id="IPR047525">
    <property type="entry name" value="TfoX-like"/>
</dbReference>
<comment type="caution">
    <text evidence="2">The sequence shown here is derived from an EMBL/GenBank/DDBJ whole genome shotgun (WGS) entry which is preliminary data.</text>
</comment>
<dbReference type="RefSeq" id="WP_203569487.1">
    <property type="nucleotide sequence ID" value="NZ_WOFE01000001.1"/>
</dbReference>
<evidence type="ECO:0000259" key="1">
    <source>
        <dbReference type="Pfam" id="PF04994"/>
    </source>
</evidence>
<evidence type="ECO:0000313" key="2">
    <source>
        <dbReference type="EMBL" id="MBM5570173.1"/>
    </source>
</evidence>
<dbReference type="EMBL" id="WOFE01000001">
    <property type="protein sequence ID" value="MBM5570173.1"/>
    <property type="molecule type" value="Genomic_DNA"/>
</dbReference>
<name>A0ABS2C9K4_9NEIS</name>